<evidence type="ECO:0000256" key="4">
    <source>
        <dbReference type="ARBA" id="ARBA00022989"/>
    </source>
</evidence>
<feature type="transmembrane region" description="Helical" evidence="6">
    <location>
        <begin position="73"/>
        <end position="91"/>
    </location>
</feature>
<evidence type="ECO:0000256" key="2">
    <source>
        <dbReference type="ARBA" id="ARBA00022475"/>
    </source>
</evidence>
<evidence type="ECO:0000313" key="7">
    <source>
        <dbReference type="EMBL" id="RBP01107.1"/>
    </source>
</evidence>
<dbReference type="Pfam" id="PF02588">
    <property type="entry name" value="YitT_membrane"/>
    <property type="match status" value="1"/>
</dbReference>
<dbReference type="Proteomes" id="UP000252118">
    <property type="component" value="Unassembled WGS sequence"/>
</dbReference>
<sequence>MRRMMRTFGIIIIGSVFVGIGINLFFVPHHFLDGGMIGIGLIAHYWFGFKPGLTIILLSVPLYMLAFYVDRKLFYNSIHGLWLSSLMIDFFHQWKNILTLPPLMSAFLGGTCVGIGIGLMLKGNSATGGSDLLAQLIGKSFQMNVGKLIFAFDSIVLVVGWPIIGTESFLYSLFAVSTVGFFTTILTHHNHDNGFSFRKY</sequence>
<name>A0A366EFB9_9BACI</name>
<evidence type="ECO:0000256" key="5">
    <source>
        <dbReference type="ARBA" id="ARBA00023136"/>
    </source>
</evidence>
<keyword evidence="3 6" id="KW-0812">Transmembrane</keyword>
<feature type="transmembrane region" description="Helical" evidence="6">
    <location>
        <begin position="170"/>
        <end position="189"/>
    </location>
</feature>
<dbReference type="InterPro" id="IPR003740">
    <property type="entry name" value="YitT"/>
</dbReference>
<keyword evidence="5 6" id="KW-0472">Membrane</keyword>
<comment type="subcellular location">
    <subcellularLocation>
        <location evidence="1">Cell membrane</location>
        <topology evidence="1">Multi-pass membrane protein</topology>
    </subcellularLocation>
</comment>
<evidence type="ECO:0000313" key="8">
    <source>
        <dbReference type="Proteomes" id="UP000252118"/>
    </source>
</evidence>
<feature type="transmembrane region" description="Helical" evidence="6">
    <location>
        <begin position="46"/>
        <end position="66"/>
    </location>
</feature>
<dbReference type="InterPro" id="IPR051461">
    <property type="entry name" value="UPF0750_membrane"/>
</dbReference>
<dbReference type="GO" id="GO:0005886">
    <property type="term" value="C:plasma membrane"/>
    <property type="evidence" value="ECO:0007669"/>
    <property type="project" value="UniProtKB-SubCell"/>
</dbReference>
<dbReference type="EMBL" id="QNRJ01000021">
    <property type="protein sequence ID" value="RBP01107.1"/>
    <property type="molecule type" value="Genomic_DNA"/>
</dbReference>
<evidence type="ECO:0000256" key="1">
    <source>
        <dbReference type="ARBA" id="ARBA00004651"/>
    </source>
</evidence>
<proteinExistence type="predicted"/>
<keyword evidence="4 6" id="KW-1133">Transmembrane helix</keyword>
<dbReference type="PANTHER" id="PTHR33545">
    <property type="entry name" value="UPF0750 MEMBRANE PROTEIN YITT-RELATED"/>
    <property type="match status" value="1"/>
</dbReference>
<organism evidence="7 8">
    <name type="scientific">Rossellomorea aquimaris</name>
    <dbReference type="NCBI Taxonomy" id="189382"/>
    <lineage>
        <taxon>Bacteria</taxon>
        <taxon>Bacillati</taxon>
        <taxon>Bacillota</taxon>
        <taxon>Bacilli</taxon>
        <taxon>Bacillales</taxon>
        <taxon>Bacillaceae</taxon>
        <taxon>Rossellomorea</taxon>
    </lineage>
</organism>
<protein>
    <submittedName>
        <fullName evidence="7">Putative 5xTM membrane YitT family protein</fullName>
    </submittedName>
</protein>
<dbReference type="AlphaFoldDB" id="A0A366EFB9"/>
<evidence type="ECO:0000256" key="6">
    <source>
        <dbReference type="SAM" id="Phobius"/>
    </source>
</evidence>
<feature type="transmembrane region" description="Helical" evidence="6">
    <location>
        <begin position="7"/>
        <end position="26"/>
    </location>
</feature>
<gene>
    <name evidence="7" type="ORF">DET59_12115</name>
</gene>
<comment type="caution">
    <text evidence="7">The sequence shown here is derived from an EMBL/GenBank/DDBJ whole genome shotgun (WGS) entry which is preliminary data.</text>
</comment>
<dbReference type="PANTHER" id="PTHR33545:SF5">
    <property type="entry name" value="UPF0750 MEMBRANE PROTEIN YITT"/>
    <property type="match status" value="1"/>
</dbReference>
<keyword evidence="2" id="KW-1003">Cell membrane</keyword>
<accession>A0A366EFB9</accession>
<feature type="transmembrane region" description="Helical" evidence="6">
    <location>
        <begin position="103"/>
        <end position="123"/>
    </location>
</feature>
<feature type="transmembrane region" description="Helical" evidence="6">
    <location>
        <begin position="144"/>
        <end position="164"/>
    </location>
</feature>
<evidence type="ECO:0000256" key="3">
    <source>
        <dbReference type="ARBA" id="ARBA00022692"/>
    </source>
</evidence>
<reference evidence="7 8" key="1">
    <citation type="submission" date="2018-06" db="EMBL/GenBank/DDBJ databases">
        <title>Freshwater and sediment microbial communities from various areas in North America, analyzing microbe dynamics in response to fracking.</title>
        <authorList>
            <person name="Lamendella R."/>
        </authorList>
    </citation>
    <scope>NUCLEOTIDE SEQUENCE [LARGE SCALE GENOMIC DNA]</scope>
    <source>
        <strain evidence="7 8">97B</strain>
    </source>
</reference>